<proteinExistence type="inferred from homology"/>
<dbReference type="Gene3D" id="3.30.1330.30">
    <property type="match status" value="1"/>
</dbReference>
<organism evidence="5 6">
    <name type="scientific">Rothia dentocariosa</name>
    <dbReference type="NCBI Taxonomy" id="2047"/>
    <lineage>
        <taxon>Bacteria</taxon>
        <taxon>Bacillati</taxon>
        <taxon>Actinomycetota</taxon>
        <taxon>Actinomycetes</taxon>
        <taxon>Micrococcales</taxon>
        <taxon>Micrococcaceae</taxon>
        <taxon>Rothia</taxon>
    </lineage>
</organism>
<dbReference type="InterPro" id="IPR029064">
    <property type="entry name" value="Ribosomal_eL30-like_sf"/>
</dbReference>
<dbReference type="InterPro" id="IPR029028">
    <property type="entry name" value="Alpha/beta_knot_MTases"/>
</dbReference>
<accession>A0A2A8D600</accession>
<evidence type="ECO:0000259" key="4">
    <source>
        <dbReference type="SMART" id="SM00967"/>
    </source>
</evidence>
<comment type="similarity">
    <text evidence="1">Belongs to the class IV-like SAM-binding methyltransferase superfamily. RNA methyltransferase TrmH family.</text>
</comment>
<dbReference type="GO" id="GO:0008173">
    <property type="term" value="F:RNA methyltransferase activity"/>
    <property type="evidence" value="ECO:0007669"/>
    <property type="project" value="InterPro"/>
</dbReference>
<gene>
    <name evidence="5" type="ORF">CRM92_06900</name>
</gene>
<dbReference type="InterPro" id="IPR001537">
    <property type="entry name" value="SpoU_MeTrfase"/>
</dbReference>
<protein>
    <submittedName>
        <fullName evidence="5">RNA methyltransferase</fullName>
    </submittedName>
</protein>
<keyword evidence="2 5" id="KW-0489">Methyltransferase</keyword>
<evidence type="ECO:0000313" key="5">
    <source>
        <dbReference type="EMBL" id="PEN16395.1"/>
    </source>
</evidence>
<dbReference type="PANTHER" id="PTHR43191:SF2">
    <property type="entry name" value="RRNA METHYLTRANSFERASE 3, MITOCHONDRIAL"/>
    <property type="match status" value="1"/>
</dbReference>
<evidence type="ECO:0000256" key="1">
    <source>
        <dbReference type="ARBA" id="ARBA00007228"/>
    </source>
</evidence>
<evidence type="ECO:0000313" key="6">
    <source>
        <dbReference type="Proteomes" id="UP000219947"/>
    </source>
</evidence>
<dbReference type="InterPro" id="IPR029026">
    <property type="entry name" value="tRNA_m1G_MTases_N"/>
</dbReference>
<dbReference type="Pfam" id="PF22435">
    <property type="entry name" value="MRM3-like_sub_bind"/>
    <property type="match status" value="1"/>
</dbReference>
<dbReference type="SUPFAM" id="SSF75217">
    <property type="entry name" value="alpha/beta knot"/>
    <property type="match status" value="1"/>
</dbReference>
<dbReference type="InterPro" id="IPR051259">
    <property type="entry name" value="rRNA_Methyltransferase"/>
</dbReference>
<keyword evidence="3 5" id="KW-0808">Transferase</keyword>
<keyword evidence="6" id="KW-1185">Reference proteome</keyword>
<evidence type="ECO:0000256" key="3">
    <source>
        <dbReference type="ARBA" id="ARBA00022679"/>
    </source>
</evidence>
<evidence type="ECO:0000256" key="2">
    <source>
        <dbReference type="ARBA" id="ARBA00022603"/>
    </source>
</evidence>
<dbReference type="Gene3D" id="3.40.1280.10">
    <property type="match status" value="1"/>
</dbReference>
<dbReference type="Pfam" id="PF00588">
    <property type="entry name" value="SpoU_methylase"/>
    <property type="match status" value="1"/>
</dbReference>
<dbReference type="EMBL" id="PDEV01000002">
    <property type="protein sequence ID" value="PEN16395.1"/>
    <property type="molecule type" value="Genomic_DNA"/>
</dbReference>
<dbReference type="GO" id="GO:0005737">
    <property type="term" value="C:cytoplasm"/>
    <property type="evidence" value="ECO:0007669"/>
    <property type="project" value="UniProtKB-ARBA"/>
</dbReference>
<dbReference type="SMART" id="SM00967">
    <property type="entry name" value="SpoU_sub_bind"/>
    <property type="match status" value="1"/>
</dbReference>
<dbReference type="GO" id="GO:0006396">
    <property type="term" value="P:RNA processing"/>
    <property type="evidence" value="ECO:0007669"/>
    <property type="project" value="InterPro"/>
</dbReference>
<comment type="caution">
    <text evidence="5">The sequence shown here is derived from an EMBL/GenBank/DDBJ whole genome shotgun (WGS) entry which is preliminary data.</text>
</comment>
<dbReference type="PANTHER" id="PTHR43191">
    <property type="entry name" value="RRNA METHYLTRANSFERASE 3"/>
    <property type="match status" value="1"/>
</dbReference>
<dbReference type="SUPFAM" id="SSF55315">
    <property type="entry name" value="L30e-like"/>
    <property type="match status" value="1"/>
</dbReference>
<dbReference type="GO" id="GO:0003723">
    <property type="term" value="F:RNA binding"/>
    <property type="evidence" value="ECO:0007669"/>
    <property type="project" value="InterPro"/>
</dbReference>
<dbReference type="Proteomes" id="UP000219947">
    <property type="component" value="Unassembled WGS sequence"/>
</dbReference>
<feature type="domain" description="RNA 2-O ribose methyltransferase substrate binding" evidence="4">
    <location>
        <begin position="40"/>
        <end position="127"/>
    </location>
</feature>
<dbReference type="GO" id="GO:0032259">
    <property type="term" value="P:methylation"/>
    <property type="evidence" value="ECO:0007669"/>
    <property type="project" value="UniProtKB-KW"/>
</dbReference>
<dbReference type="CDD" id="cd18095">
    <property type="entry name" value="SpoU-like_rRNA-MTase"/>
    <property type="match status" value="1"/>
</dbReference>
<dbReference type="AlphaFoldDB" id="A0A2A8D600"/>
<sequence>MNFLERISSPTVMSNPYADRVRDIAKLSTRRGRTKKKQFMVEGPQAVREALKAHLQSPVLDAVYVTESAYKRHPDIAELLEQAHGTPTPEEGRRVFMRVVTDEVLAAMADSVTPQGIIAISFMVDTSFSVLWGENALNPKLIAVLSRIQDPGNAGTILRVADAAGADLVITTKGAVDLYNPKTVRSTAGSLFHVPIIQGVELEEFAEDVKSQGTVVLAADGYGTVNLQDLIDHAAVLRAGLDSEAPAGVKGAFDLSRPTIWLFGNEAQGLSAEEKSAATMRIAVPAYGAAESLNVGTAAAICLYASAMAQHQTR</sequence>
<dbReference type="InterPro" id="IPR053888">
    <property type="entry name" value="MRM3-like_sub_bind"/>
</dbReference>
<reference evidence="5" key="1">
    <citation type="submission" date="2017-10" db="EMBL/GenBank/DDBJ databases">
        <title>Kefir isolates.</title>
        <authorList>
            <person name="Kim Y."/>
            <person name="Blasche S."/>
        </authorList>
    </citation>
    <scope>NUCLEOTIDE SEQUENCE [LARGE SCALE GENOMIC DNA]</scope>
    <source>
        <strain evidence="5">OG2-2</strain>
    </source>
</reference>
<name>A0A2A8D600_9MICC</name>
<dbReference type="InterPro" id="IPR013123">
    <property type="entry name" value="SpoU_subst-bd"/>
</dbReference>